<keyword evidence="1" id="KW-0472">Membrane</keyword>
<evidence type="ECO:0000313" key="3">
    <source>
        <dbReference type="Proteomes" id="UP001303587"/>
    </source>
</evidence>
<dbReference type="Proteomes" id="UP001303587">
    <property type="component" value="Chromosome"/>
</dbReference>
<feature type="transmembrane region" description="Helical" evidence="1">
    <location>
        <begin position="78"/>
        <end position="96"/>
    </location>
</feature>
<dbReference type="EMBL" id="CP131060">
    <property type="protein sequence ID" value="WNY25850.1"/>
    <property type="molecule type" value="Genomic_DNA"/>
</dbReference>
<sequence>MNILEQTNKKPHILRDYLILQIVLFTLFFLFYSNVGILFLFYSPVQIAFSFYCYRYFNFYRIHSRLDPPPYTPTKGRILVLSGFTLNSIFIPITLYELTTYLISSIPIQDGIIFYLCTSLFDTFFILLFSVLFRKTNAIAQKTDMSQKEGVE</sequence>
<evidence type="ECO:0000256" key="1">
    <source>
        <dbReference type="SAM" id="Phobius"/>
    </source>
</evidence>
<keyword evidence="1" id="KW-1133">Transmembrane helix</keyword>
<feature type="transmembrane region" description="Helical" evidence="1">
    <location>
        <begin position="12"/>
        <end position="31"/>
    </location>
</feature>
<proteinExistence type="predicted"/>
<keyword evidence="1" id="KW-0812">Transmembrane</keyword>
<keyword evidence="3" id="KW-1185">Reference proteome</keyword>
<accession>A0AA96ZUK4</accession>
<protein>
    <submittedName>
        <fullName evidence="2">Uncharacterized protein</fullName>
    </submittedName>
</protein>
<dbReference type="AlphaFoldDB" id="A0AA96ZUK4"/>
<organism evidence="2 3">
    <name type="scientific">Methanolapillus millepedarum</name>
    <dbReference type="NCBI Taxonomy" id="3028296"/>
    <lineage>
        <taxon>Archaea</taxon>
        <taxon>Methanobacteriati</taxon>
        <taxon>Methanobacteriota</taxon>
        <taxon>Stenosarchaea group</taxon>
        <taxon>Methanomicrobia</taxon>
        <taxon>Methanosarcinales</taxon>
        <taxon>Methanosarcinaceae</taxon>
        <taxon>Methanolapillus</taxon>
    </lineage>
</organism>
<name>A0AA96ZUK4_9EURY</name>
<evidence type="ECO:0000313" key="2">
    <source>
        <dbReference type="EMBL" id="WNY25850.1"/>
    </source>
</evidence>
<gene>
    <name evidence="2" type="ORF">MsAc7_14140</name>
</gene>
<feature type="transmembrane region" description="Helical" evidence="1">
    <location>
        <begin position="37"/>
        <end position="57"/>
    </location>
</feature>
<reference evidence="2 3" key="1">
    <citation type="submission" date="2023-07" db="EMBL/GenBank/DDBJ databases">
        <title>Closed genoem sequence of Methanosarcinaceae archaeon Ac7.</title>
        <authorList>
            <person name="Poehlein A."/>
            <person name="Protasov E."/>
            <person name="Platt K."/>
            <person name="Reeh H."/>
            <person name="Daniel R."/>
            <person name="Brune A."/>
        </authorList>
    </citation>
    <scope>NUCLEOTIDE SEQUENCE [LARGE SCALE GENOMIC DNA]</scope>
    <source>
        <strain evidence="2 3">Ac7</strain>
    </source>
</reference>
<feature type="transmembrane region" description="Helical" evidence="1">
    <location>
        <begin position="112"/>
        <end position="133"/>
    </location>
</feature>